<comment type="subcellular location">
    <subcellularLocation>
        <location evidence="1">Nucleus</location>
    </subcellularLocation>
</comment>
<feature type="domain" description="BHLH" evidence="7">
    <location>
        <begin position="15"/>
        <end position="65"/>
    </location>
</feature>
<evidence type="ECO:0000313" key="9">
    <source>
        <dbReference type="Proteomes" id="UP001457282"/>
    </source>
</evidence>
<dbReference type="GO" id="GO:0003677">
    <property type="term" value="F:DNA binding"/>
    <property type="evidence" value="ECO:0007669"/>
    <property type="project" value="UniProtKB-KW"/>
</dbReference>
<evidence type="ECO:0000259" key="7">
    <source>
        <dbReference type="PROSITE" id="PS50888"/>
    </source>
</evidence>
<dbReference type="GO" id="GO:0003700">
    <property type="term" value="F:DNA-binding transcription factor activity"/>
    <property type="evidence" value="ECO:0007669"/>
    <property type="project" value="InterPro"/>
</dbReference>
<dbReference type="Proteomes" id="UP001457282">
    <property type="component" value="Unassembled WGS sequence"/>
</dbReference>
<keyword evidence="5" id="KW-0539">Nucleus</keyword>
<dbReference type="EMBL" id="JBEDUW010000002">
    <property type="protein sequence ID" value="KAK9946489.1"/>
    <property type="molecule type" value="Genomic_DNA"/>
</dbReference>
<dbReference type="PANTHER" id="PTHR46772">
    <property type="entry name" value="BHLH DOMAIN-CONTAINING PROTEIN"/>
    <property type="match status" value="1"/>
</dbReference>
<comment type="caution">
    <text evidence="8">The sequence shown here is derived from an EMBL/GenBank/DDBJ whole genome shotgun (WGS) entry which is preliminary data.</text>
</comment>
<dbReference type="InterPro" id="IPR044278">
    <property type="entry name" value="BHLH95-like"/>
</dbReference>
<proteinExistence type="predicted"/>
<dbReference type="InterPro" id="IPR036638">
    <property type="entry name" value="HLH_DNA-bd_sf"/>
</dbReference>
<evidence type="ECO:0000256" key="4">
    <source>
        <dbReference type="ARBA" id="ARBA00023163"/>
    </source>
</evidence>
<dbReference type="InterPro" id="IPR011598">
    <property type="entry name" value="bHLH_dom"/>
</dbReference>
<dbReference type="InterPro" id="IPR054502">
    <property type="entry name" value="bHLH-TF_ACT-like_plant"/>
</dbReference>
<reference evidence="8 9" key="1">
    <citation type="journal article" date="2023" name="G3 (Bethesda)">
        <title>A chromosome-length genome assembly and annotation of blackberry (Rubus argutus, cv. 'Hillquist').</title>
        <authorList>
            <person name="Bruna T."/>
            <person name="Aryal R."/>
            <person name="Dudchenko O."/>
            <person name="Sargent D.J."/>
            <person name="Mead D."/>
            <person name="Buti M."/>
            <person name="Cavallini A."/>
            <person name="Hytonen T."/>
            <person name="Andres J."/>
            <person name="Pham M."/>
            <person name="Weisz D."/>
            <person name="Mascagni F."/>
            <person name="Usai G."/>
            <person name="Natali L."/>
            <person name="Bassil N."/>
            <person name="Fernandez G.E."/>
            <person name="Lomsadze A."/>
            <person name="Armour M."/>
            <person name="Olukolu B."/>
            <person name="Poorten T."/>
            <person name="Britton C."/>
            <person name="Davik J."/>
            <person name="Ashrafi H."/>
            <person name="Aiden E.L."/>
            <person name="Borodovsky M."/>
            <person name="Worthington M."/>
        </authorList>
    </citation>
    <scope>NUCLEOTIDE SEQUENCE [LARGE SCALE GENOMIC DNA]</scope>
    <source>
        <strain evidence="8">PI 553951</strain>
    </source>
</reference>
<accession>A0AAW1YBU6</accession>
<keyword evidence="4" id="KW-0804">Transcription</keyword>
<dbReference type="GO" id="GO:0046983">
    <property type="term" value="F:protein dimerization activity"/>
    <property type="evidence" value="ECO:0007669"/>
    <property type="project" value="InterPro"/>
</dbReference>
<evidence type="ECO:0000256" key="6">
    <source>
        <dbReference type="SAM" id="MobiDB-lite"/>
    </source>
</evidence>
<keyword evidence="2" id="KW-0805">Transcription regulation</keyword>
<evidence type="ECO:0000256" key="3">
    <source>
        <dbReference type="ARBA" id="ARBA00023125"/>
    </source>
</evidence>
<name>A0AAW1YBU6_RUBAR</name>
<dbReference type="Gene3D" id="4.10.280.10">
    <property type="entry name" value="Helix-loop-helix DNA-binding domain"/>
    <property type="match status" value="1"/>
</dbReference>
<keyword evidence="3" id="KW-0238">DNA-binding</keyword>
<dbReference type="GO" id="GO:0009960">
    <property type="term" value="P:endosperm development"/>
    <property type="evidence" value="ECO:0007669"/>
    <property type="project" value="InterPro"/>
</dbReference>
<dbReference type="PROSITE" id="PS50888">
    <property type="entry name" value="BHLH"/>
    <property type="match status" value="1"/>
</dbReference>
<sequence length="233" mass="26258">MEKEANKSRKGRKAGGESDHLWIERQRRKKMKDMFSTLHALLPRLPAKTDHCTVVDEAVRYIKSLQHTLQTVQNERLHKLRGSTCSSMTSKTDARTDVGVTREEFLADHFQEDQPSNKKFAVRNTLNFQQASCFKTWVSPDVVMHMCGDEAHISVCSPPRPGLLSTVFYILEKHKLDVISAHISSDQHRCMYMIHAHYLSAGGGACDNLPGELSVEDTFKLAAGEMNLCLLSS</sequence>
<dbReference type="SUPFAM" id="SSF55021">
    <property type="entry name" value="ACT-like"/>
    <property type="match status" value="1"/>
</dbReference>
<dbReference type="AlphaFoldDB" id="A0AAW1YBU6"/>
<dbReference type="InterPro" id="IPR045865">
    <property type="entry name" value="ACT-like_dom_sf"/>
</dbReference>
<evidence type="ECO:0000256" key="5">
    <source>
        <dbReference type="ARBA" id="ARBA00023242"/>
    </source>
</evidence>
<dbReference type="SUPFAM" id="SSF47459">
    <property type="entry name" value="HLH, helix-loop-helix DNA-binding domain"/>
    <property type="match status" value="1"/>
</dbReference>
<gene>
    <name evidence="8" type="ORF">M0R45_011953</name>
</gene>
<keyword evidence="9" id="KW-1185">Reference proteome</keyword>
<evidence type="ECO:0000256" key="1">
    <source>
        <dbReference type="ARBA" id="ARBA00004123"/>
    </source>
</evidence>
<dbReference type="InterPro" id="IPR045239">
    <property type="entry name" value="bHLH95_bHLH"/>
</dbReference>
<dbReference type="CDD" id="cd11393">
    <property type="entry name" value="bHLH_AtbHLH_like"/>
    <property type="match status" value="1"/>
</dbReference>
<organism evidence="8 9">
    <name type="scientific">Rubus argutus</name>
    <name type="common">Southern blackberry</name>
    <dbReference type="NCBI Taxonomy" id="59490"/>
    <lineage>
        <taxon>Eukaryota</taxon>
        <taxon>Viridiplantae</taxon>
        <taxon>Streptophyta</taxon>
        <taxon>Embryophyta</taxon>
        <taxon>Tracheophyta</taxon>
        <taxon>Spermatophyta</taxon>
        <taxon>Magnoliopsida</taxon>
        <taxon>eudicotyledons</taxon>
        <taxon>Gunneridae</taxon>
        <taxon>Pentapetalae</taxon>
        <taxon>rosids</taxon>
        <taxon>fabids</taxon>
        <taxon>Rosales</taxon>
        <taxon>Rosaceae</taxon>
        <taxon>Rosoideae</taxon>
        <taxon>Rosoideae incertae sedis</taxon>
        <taxon>Rubus</taxon>
    </lineage>
</organism>
<dbReference type="PANTHER" id="PTHR46772:SF2">
    <property type="entry name" value="BHLH DOMAIN-CONTAINING PROTEIN"/>
    <property type="match status" value="1"/>
</dbReference>
<dbReference type="Pfam" id="PF22754">
    <property type="entry name" value="bHLH-TF_ACT-like_plant"/>
    <property type="match status" value="1"/>
</dbReference>
<dbReference type="SMART" id="SM00353">
    <property type="entry name" value="HLH"/>
    <property type="match status" value="1"/>
</dbReference>
<protein>
    <recommendedName>
        <fullName evidence="7">BHLH domain-containing protein</fullName>
    </recommendedName>
</protein>
<evidence type="ECO:0000313" key="8">
    <source>
        <dbReference type="EMBL" id="KAK9946489.1"/>
    </source>
</evidence>
<evidence type="ECO:0000256" key="2">
    <source>
        <dbReference type="ARBA" id="ARBA00023015"/>
    </source>
</evidence>
<dbReference type="GO" id="GO:0005634">
    <property type="term" value="C:nucleus"/>
    <property type="evidence" value="ECO:0007669"/>
    <property type="project" value="UniProtKB-SubCell"/>
</dbReference>
<feature type="region of interest" description="Disordered" evidence="6">
    <location>
        <begin position="1"/>
        <end position="21"/>
    </location>
</feature>
<dbReference type="Pfam" id="PF00010">
    <property type="entry name" value="HLH"/>
    <property type="match status" value="1"/>
</dbReference>